<dbReference type="Gene3D" id="3.40.50.620">
    <property type="entry name" value="HUPs"/>
    <property type="match status" value="1"/>
</dbReference>
<evidence type="ECO:0000259" key="6">
    <source>
        <dbReference type="Pfam" id="PF00133"/>
    </source>
</evidence>
<keyword evidence="3" id="KW-0067">ATP-binding</keyword>
<evidence type="ECO:0000256" key="3">
    <source>
        <dbReference type="ARBA" id="ARBA00022840"/>
    </source>
</evidence>
<dbReference type="InterPro" id="IPR014729">
    <property type="entry name" value="Rossmann-like_a/b/a_fold"/>
</dbReference>
<dbReference type="SUPFAM" id="SSF52374">
    <property type="entry name" value="Nucleotidylyl transferase"/>
    <property type="match status" value="1"/>
</dbReference>
<protein>
    <submittedName>
        <fullName evidence="7">Class I tRNA ligase family protein</fullName>
    </submittedName>
</protein>
<name>A0AAU7QRH7_9FLAO</name>
<organism evidence="7">
    <name type="scientific">Candidatus Shikimatogenerans sp. Tder</name>
    <dbReference type="NCBI Taxonomy" id="3158566"/>
    <lineage>
        <taxon>Bacteria</taxon>
        <taxon>Pseudomonadati</taxon>
        <taxon>Bacteroidota</taxon>
        <taxon>Flavobacteriia</taxon>
        <taxon>Flavobacteriales</taxon>
        <taxon>Candidatus Shikimatogenerans</taxon>
    </lineage>
</organism>
<dbReference type="GO" id="GO:0006428">
    <property type="term" value="P:isoleucyl-tRNA aminoacylation"/>
    <property type="evidence" value="ECO:0007669"/>
    <property type="project" value="TreeGrafter"/>
</dbReference>
<evidence type="ECO:0000256" key="1">
    <source>
        <dbReference type="ARBA" id="ARBA00022598"/>
    </source>
</evidence>
<dbReference type="InterPro" id="IPR002300">
    <property type="entry name" value="aa-tRNA-synth_Ia"/>
</dbReference>
<keyword evidence="1 7" id="KW-0436">Ligase</keyword>
<gene>
    <name evidence="7" type="ORF">ABNO82_00180</name>
</gene>
<accession>A0AAU7QRH7</accession>
<keyword evidence="4" id="KW-0648">Protein biosynthesis</keyword>
<dbReference type="GO" id="GO:0005524">
    <property type="term" value="F:ATP binding"/>
    <property type="evidence" value="ECO:0007669"/>
    <property type="project" value="UniProtKB-KW"/>
</dbReference>
<proteinExistence type="predicted"/>
<dbReference type="PANTHER" id="PTHR42780">
    <property type="entry name" value="SOLEUCYL-TRNA SYNTHETASE"/>
    <property type="match status" value="1"/>
</dbReference>
<keyword evidence="5" id="KW-0030">Aminoacyl-tRNA synthetase</keyword>
<evidence type="ECO:0000256" key="2">
    <source>
        <dbReference type="ARBA" id="ARBA00022741"/>
    </source>
</evidence>
<dbReference type="PANTHER" id="PTHR42780:SF1">
    <property type="entry name" value="ISOLEUCINE--TRNA LIGASE, CYTOPLASMIC"/>
    <property type="match status" value="1"/>
</dbReference>
<dbReference type="EMBL" id="CP157895">
    <property type="protein sequence ID" value="XBT18528.1"/>
    <property type="molecule type" value="Genomic_DNA"/>
</dbReference>
<keyword evidence="2" id="KW-0547">Nucleotide-binding</keyword>
<sequence length="121" mass="14824">MKFFKKLNYNNYFLFIKKNKNINIINNYVNKKFIIYEGPPSMNGYPGIHHLLSKIIKDVCARYKNIKKFLIRRQLGWDTHGLPVELVIEKKFYLKNNKNKFFFIKKFIFFCKRYIFNIIKI</sequence>
<dbReference type="InterPro" id="IPR023586">
    <property type="entry name" value="Ile-tRNA-ligase_type2"/>
</dbReference>
<evidence type="ECO:0000256" key="5">
    <source>
        <dbReference type="ARBA" id="ARBA00023146"/>
    </source>
</evidence>
<dbReference type="GO" id="GO:0004822">
    <property type="term" value="F:isoleucine-tRNA ligase activity"/>
    <property type="evidence" value="ECO:0007669"/>
    <property type="project" value="InterPro"/>
</dbReference>
<dbReference type="AlphaFoldDB" id="A0AAU7QRH7"/>
<feature type="domain" description="Aminoacyl-tRNA synthetase class Ia" evidence="6">
    <location>
        <begin position="28"/>
        <end position="115"/>
    </location>
</feature>
<evidence type="ECO:0000256" key="4">
    <source>
        <dbReference type="ARBA" id="ARBA00022917"/>
    </source>
</evidence>
<evidence type="ECO:0000313" key="7">
    <source>
        <dbReference type="EMBL" id="XBT18528.1"/>
    </source>
</evidence>
<reference evidence="7" key="1">
    <citation type="submission" date="2024-06" db="EMBL/GenBank/DDBJ databases">
        <title>Diversity, functionality, and evolutionary history of bacterial symbionts in false click beetles (Coleoptera, Throscidae).</title>
        <authorList>
            <person name="Wierz J.C."/>
            <person name="Malm H."/>
            <person name="Kaltenpoth M."/>
            <person name="Engl T."/>
        </authorList>
    </citation>
    <scope>NUCLEOTIDE SEQUENCE</scope>
    <source>
        <strain evidence="7">Tder</strain>
    </source>
</reference>
<dbReference type="Pfam" id="PF00133">
    <property type="entry name" value="tRNA-synt_1"/>
    <property type="match status" value="1"/>
</dbReference>